<evidence type="ECO:0000313" key="13">
    <source>
        <dbReference type="Proteomes" id="UP000023703"/>
    </source>
</evidence>
<evidence type="ECO:0000256" key="10">
    <source>
        <dbReference type="ARBA" id="ARBA00042072"/>
    </source>
</evidence>
<evidence type="ECO:0000259" key="11">
    <source>
        <dbReference type="PROSITE" id="PS51094"/>
    </source>
</evidence>
<keyword evidence="13" id="KW-1185">Reference proteome</keyword>
<dbReference type="HOGENOM" id="CLU_072531_2_0_11"/>
<keyword evidence="7" id="KW-0418">Kinase</keyword>
<evidence type="ECO:0000256" key="3">
    <source>
        <dbReference type="ARBA" id="ARBA00022490"/>
    </source>
</evidence>
<comment type="subcellular location">
    <subcellularLocation>
        <location evidence="1">Cytoplasm</location>
    </subcellularLocation>
</comment>
<dbReference type="InterPro" id="IPR002178">
    <property type="entry name" value="PTS_EIIA_type-2_dom"/>
</dbReference>
<dbReference type="RefSeq" id="WP_038549450.1">
    <property type="nucleotide sequence ID" value="NZ_CP006842.1"/>
</dbReference>
<keyword evidence="5" id="KW-0808">Transferase</keyword>
<keyword evidence="2" id="KW-0813">Transport</keyword>
<evidence type="ECO:0000256" key="2">
    <source>
        <dbReference type="ARBA" id="ARBA00022448"/>
    </source>
</evidence>
<evidence type="ECO:0000256" key="4">
    <source>
        <dbReference type="ARBA" id="ARBA00022553"/>
    </source>
</evidence>
<proteinExistence type="predicted"/>
<dbReference type="PANTHER" id="PTHR36203">
    <property type="entry name" value="ASCORBATE-SPECIFIC PTS SYSTEM EIIA COMPONENT"/>
    <property type="match status" value="1"/>
</dbReference>
<dbReference type="SUPFAM" id="SSF55804">
    <property type="entry name" value="Phoshotransferase/anion transport protein"/>
    <property type="match status" value="1"/>
</dbReference>
<accession>X5DVI6</accession>
<dbReference type="eggNOG" id="COG1762">
    <property type="taxonomic scope" value="Bacteria"/>
</dbReference>
<keyword evidence="4" id="KW-0597">Phosphoprotein</keyword>
<evidence type="ECO:0000256" key="6">
    <source>
        <dbReference type="ARBA" id="ARBA00022683"/>
    </source>
</evidence>
<dbReference type="Pfam" id="PF00359">
    <property type="entry name" value="PTS_EIIA_2"/>
    <property type="match status" value="1"/>
</dbReference>
<feature type="domain" description="PTS EIIA type-2" evidence="11">
    <location>
        <begin position="7"/>
        <end position="151"/>
    </location>
</feature>
<dbReference type="InterPro" id="IPR016152">
    <property type="entry name" value="PTrfase/Anion_transptr"/>
</dbReference>
<organism evidence="12 13">
    <name type="scientific">Corynebacterium glyciniphilum AJ 3170</name>
    <dbReference type="NCBI Taxonomy" id="1404245"/>
    <lineage>
        <taxon>Bacteria</taxon>
        <taxon>Bacillati</taxon>
        <taxon>Actinomycetota</taxon>
        <taxon>Actinomycetes</taxon>
        <taxon>Mycobacteriales</taxon>
        <taxon>Corynebacteriaceae</taxon>
        <taxon>Corynebacterium</taxon>
    </lineage>
</organism>
<evidence type="ECO:0000313" key="12">
    <source>
        <dbReference type="EMBL" id="AHW64672.1"/>
    </source>
</evidence>
<dbReference type="GO" id="GO:0009401">
    <property type="term" value="P:phosphoenolpyruvate-dependent sugar phosphotransferase system"/>
    <property type="evidence" value="ECO:0007669"/>
    <property type="project" value="UniProtKB-KW"/>
</dbReference>
<sequence length="152" mass="15913">MTSTSPLAVAEDHIVLRDAVQGWRDAIEIVGGILVDKGNATRDYVDAMIASIAGPNGTYIDLGAGIALAHARPENGVQSTGLSVLHLGEPVLLADDPTHPVTVFIALAAVDSRGHLDVMKNLARVLTDEDLRQTLLNATTSADIVSALSPKE</sequence>
<dbReference type="PROSITE" id="PS51094">
    <property type="entry name" value="PTS_EIIA_TYPE_2"/>
    <property type="match status" value="1"/>
</dbReference>
<dbReference type="GO" id="GO:0016301">
    <property type="term" value="F:kinase activity"/>
    <property type="evidence" value="ECO:0007669"/>
    <property type="project" value="UniProtKB-KW"/>
</dbReference>
<name>X5DVI6_9CORY</name>
<gene>
    <name evidence="12" type="ORF">CGLY_11135</name>
</gene>
<dbReference type="Gene3D" id="3.40.930.10">
    <property type="entry name" value="Mannitol-specific EII, Chain A"/>
    <property type="match status" value="1"/>
</dbReference>
<dbReference type="CDD" id="cd00211">
    <property type="entry name" value="PTS_IIA_fru"/>
    <property type="match status" value="1"/>
</dbReference>
<dbReference type="GO" id="GO:0005737">
    <property type="term" value="C:cytoplasm"/>
    <property type="evidence" value="ECO:0007669"/>
    <property type="project" value="UniProtKB-SubCell"/>
</dbReference>
<evidence type="ECO:0000256" key="7">
    <source>
        <dbReference type="ARBA" id="ARBA00022777"/>
    </source>
</evidence>
<evidence type="ECO:0000256" key="9">
    <source>
        <dbReference type="ARBA" id="ARBA00041175"/>
    </source>
</evidence>
<evidence type="ECO:0000256" key="1">
    <source>
        <dbReference type="ARBA" id="ARBA00004496"/>
    </source>
</evidence>
<dbReference type="KEGG" id="cgy:CGLY_11135"/>
<comment type="function">
    <text evidence="8">The phosphoenolpyruvate-dependent sugar phosphotransferase system (sugar PTS), a major carbohydrate active transport system, catalyzes the phosphorylation of incoming sugar substrates concomitantly with their translocation across the cell membrane. The enzyme II UlaABC PTS system is involved in ascorbate transport.</text>
</comment>
<dbReference type="InterPro" id="IPR051351">
    <property type="entry name" value="Ascorbate-PTS_EIIA_comp"/>
</dbReference>
<dbReference type="STRING" id="1404245.CGLY_11135"/>
<dbReference type="PANTHER" id="PTHR36203:SF1">
    <property type="entry name" value="ASCORBATE-SPECIFIC PTS SYSTEM EIIA COMPONENT"/>
    <property type="match status" value="1"/>
</dbReference>
<dbReference type="Proteomes" id="UP000023703">
    <property type="component" value="Chromosome"/>
</dbReference>
<reference evidence="12 13" key="1">
    <citation type="journal article" date="2015" name="Int. J. Syst. Evol. Microbiol.">
        <title>Revisiting Corynebacterium glyciniphilum (ex Kubota et al., 1972) sp. nov., nom. rev., isolated from putrefied banana.</title>
        <authorList>
            <person name="Al-Dilaimi A."/>
            <person name="Bednarz H."/>
            <person name="Lomker A."/>
            <person name="Niehaus K."/>
            <person name="Kalinowski J."/>
            <person name="Ruckert C."/>
        </authorList>
    </citation>
    <scope>NUCLEOTIDE SEQUENCE [LARGE SCALE GENOMIC DNA]</scope>
    <source>
        <strain evidence="12">AJ 3170</strain>
    </source>
</reference>
<protein>
    <recommendedName>
        <fullName evidence="9">Ascorbate-specific PTS system EIIA component</fullName>
    </recommendedName>
    <alternativeName>
        <fullName evidence="10">Ascorbate-specific phosphotransferase enzyme IIA component</fullName>
    </alternativeName>
</protein>
<dbReference type="EMBL" id="CP006842">
    <property type="protein sequence ID" value="AHW64672.1"/>
    <property type="molecule type" value="Genomic_DNA"/>
</dbReference>
<evidence type="ECO:0000256" key="5">
    <source>
        <dbReference type="ARBA" id="ARBA00022679"/>
    </source>
</evidence>
<keyword evidence="6" id="KW-0598">Phosphotransferase system</keyword>
<evidence type="ECO:0000256" key="8">
    <source>
        <dbReference type="ARBA" id="ARBA00037387"/>
    </source>
</evidence>
<dbReference type="AlphaFoldDB" id="X5DVI6"/>
<keyword evidence="3" id="KW-0963">Cytoplasm</keyword>
<dbReference type="OrthoDB" id="1634238at2"/>